<protein>
    <submittedName>
        <fullName evidence="1">Uncharacterized protein</fullName>
    </submittedName>
</protein>
<reference evidence="1 2" key="1">
    <citation type="submission" date="2020-04" db="EMBL/GenBank/DDBJ databases">
        <authorList>
            <person name="Wallbank WR R."/>
            <person name="Pardo Diaz C."/>
            <person name="Kozak K."/>
            <person name="Martin S."/>
            <person name="Jiggins C."/>
            <person name="Moest M."/>
            <person name="Warren A I."/>
            <person name="Byers J.R.P. K."/>
            <person name="Montejo-Kovacevich G."/>
            <person name="Yen C E."/>
        </authorList>
    </citation>
    <scope>NUCLEOTIDE SEQUENCE [LARGE SCALE GENOMIC DNA]</scope>
</reference>
<dbReference type="EMBL" id="CADEBC010000045">
    <property type="protein sequence ID" value="CAB3220324.1"/>
    <property type="molecule type" value="Genomic_DNA"/>
</dbReference>
<keyword evidence="2" id="KW-1185">Reference proteome</keyword>
<sequence>MAEGLTGFFYGRYSAWSRSFCVGVRTTLNAKELRQGIVQLERTNELQWKIRLTTQEIEVAGVVYGYFRPVIGDTNRIKTSRLANYLLAKKVMDGDIRDSELR</sequence>
<dbReference type="Proteomes" id="UP000494106">
    <property type="component" value="Unassembled WGS sequence"/>
</dbReference>
<gene>
    <name evidence="1" type="ORF">APLA_LOCUS237</name>
</gene>
<proteinExistence type="predicted"/>
<evidence type="ECO:0000313" key="2">
    <source>
        <dbReference type="Proteomes" id="UP000494106"/>
    </source>
</evidence>
<organism evidence="1 2">
    <name type="scientific">Arctia plantaginis</name>
    <name type="common">Wood tiger moth</name>
    <name type="synonym">Phalaena plantaginis</name>
    <dbReference type="NCBI Taxonomy" id="874455"/>
    <lineage>
        <taxon>Eukaryota</taxon>
        <taxon>Metazoa</taxon>
        <taxon>Ecdysozoa</taxon>
        <taxon>Arthropoda</taxon>
        <taxon>Hexapoda</taxon>
        <taxon>Insecta</taxon>
        <taxon>Pterygota</taxon>
        <taxon>Neoptera</taxon>
        <taxon>Endopterygota</taxon>
        <taxon>Lepidoptera</taxon>
        <taxon>Glossata</taxon>
        <taxon>Ditrysia</taxon>
        <taxon>Noctuoidea</taxon>
        <taxon>Erebidae</taxon>
        <taxon>Arctiinae</taxon>
        <taxon>Arctia</taxon>
    </lineage>
</organism>
<accession>A0A8S0YMD7</accession>
<comment type="caution">
    <text evidence="1">The sequence shown here is derived from an EMBL/GenBank/DDBJ whole genome shotgun (WGS) entry which is preliminary data.</text>
</comment>
<dbReference type="AlphaFoldDB" id="A0A8S0YMD7"/>
<evidence type="ECO:0000313" key="1">
    <source>
        <dbReference type="EMBL" id="CAB3220324.1"/>
    </source>
</evidence>
<name>A0A8S0YMD7_ARCPL</name>